<reference evidence="3 4" key="1">
    <citation type="journal article" date="2018" name="Front. Microbiol.">
        <title>Genome-Wide Analysis of Corynespora cassiicola Leaf Fall Disease Putative Effectors.</title>
        <authorList>
            <person name="Lopez D."/>
            <person name="Ribeiro S."/>
            <person name="Label P."/>
            <person name="Fumanal B."/>
            <person name="Venisse J.S."/>
            <person name="Kohler A."/>
            <person name="de Oliveira R.R."/>
            <person name="Labutti K."/>
            <person name="Lipzen A."/>
            <person name="Lail K."/>
            <person name="Bauer D."/>
            <person name="Ohm R.A."/>
            <person name="Barry K.W."/>
            <person name="Spatafora J."/>
            <person name="Grigoriev I.V."/>
            <person name="Martin F.M."/>
            <person name="Pujade-Renaud V."/>
        </authorList>
    </citation>
    <scope>NUCLEOTIDE SEQUENCE [LARGE SCALE GENOMIC DNA]</scope>
    <source>
        <strain evidence="3 4">Philippines</strain>
    </source>
</reference>
<evidence type="ECO:0000313" key="3">
    <source>
        <dbReference type="EMBL" id="PSN58641.1"/>
    </source>
</evidence>
<evidence type="ECO:0000313" key="4">
    <source>
        <dbReference type="Proteomes" id="UP000240883"/>
    </source>
</evidence>
<dbReference type="OrthoDB" id="3485856at2759"/>
<keyword evidence="4" id="KW-1185">Reference proteome</keyword>
<name>A0A2T2MZK9_CORCC</name>
<sequence>MSIPQASVTQNQDITPPSSFSKPPLTPPPTDEKQFAQAYRVLALFREIRTGKHTKRDPWIVFQFVEGEYDELERQLQKDDDLLRFAKNKIRYDYNGNTHCLVVRMPTAIHELFIARIENAIFSQLELIGEGSGDVAAFARKVQPARSTEIFFPTDDTISNKQSKYEPDTSFWHDDAQYPGVIIEIAYSQKKKALDRLAEDYLLDSDASVKAVIGLDIEYGRRDSRKATLSVWRSRLIHTDNGDELQVAKEVDEQAFRDEQGNLSHHAGIRLQLSDFACDELSTGIINRDAPEIRITTQQLCQYLAIAESKMRGQRPLVRNSIPPGVKKRKRSVTPPEKMASDDEARYAELEERDAKRMLKDDPDYENI</sequence>
<proteinExistence type="predicted"/>
<evidence type="ECO:0000256" key="2">
    <source>
        <dbReference type="SAM" id="MobiDB-lite"/>
    </source>
</evidence>
<dbReference type="STRING" id="1448308.A0A2T2MZK9"/>
<feature type="compositionally biased region" description="Basic and acidic residues" evidence="2">
    <location>
        <begin position="339"/>
        <end position="362"/>
    </location>
</feature>
<organism evidence="3 4">
    <name type="scientific">Corynespora cassiicola Philippines</name>
    <dbReference type="NCBI Taxonomy" id="1448308"/>
    <lineage>
        <taxon>Eukaryota</taxon>
        <taxon>Fungi</taxon>
        <taxon>Dikarya</taxon>
        <taxon>Ascomycota</taxon>
        <taxon>Pezizomycotina</taxon>
        <taxon>Dothideomycetes</taxon>
        <taxon>Pleosporomycetidae</taxon>
        <taxon>Pleosporales</taxon>
        <taxon>Corynesporascaceae</taxon>
        <taxon>Corynespora</taxon>
    </lineage>
</organism>
<protein>
    <submittedName>
        <fullName evidence="3">Uncharacterized protein</fullName>
    </submittedName>
</protein>
<keyword evidence="1" id="KW-0175">Coiled coil</keyword>
<dbReference type="Proteomes" id="UP000240883">
    <property type="component" value="Unassembled WGS sequence"/>
</dbReference>
<gene>
    <name evidence="3" type="ORF">BS50DRAFT_580584</name>
</gene>
<feature type="compositionally biased region" description="Polar residues" evidence="2">
    <location>
        <begin position="1"/>
        <end position="21"/>
    </location>
</feature>
<dbReference type="EMBL" id="KZ678234">
    <property type="protein sequence ID" value="PSN58641.1"/>
    <property type="molecule type" value="Genomic_DNA"/>
</dbReference>
<accession>A0A2T2MZK9</accession>
<feature type="region of interest" description="Disordered" evidence="2">
    <location>
        <begin position="1"/>
        <end position="32"/>
    </location>
</feature>
<evidence type="ECO:0000256" key="1">
    <source>
        <dbReference type="SAM" id="Coils"/>
    </source>
</evidence>
<feature type="region of interest" description="Disordered" evidence="2">
    <location>
        <begin position="317"/>
        <end position="368"/>
    </location>
</feature>
<feature type="coiled-coil region" evidence="1">
    <location>
        <begin position="62"/>
        <end position="89"/>
    </location>
</feature>
<dbReference type="AlphaFoldDB" id="A0A2T2MZK9"/>